<reference evidence="1" key="1">
    <citation type="submission" date="2019-02" db="EMBL/GenBank/DDBJ databases">
        <authorList>
            <person name="Gruber-Vodicka R. H."/>
            <person name="Seah K. B. B."/>
        </authorList>
    </citation>
    <scope>NUCLEOTIDE SEQUENCE</scope>
    <source>
        <strain evidence="1">BECK_S313</strain>
    </source>
</reference>
<protein>
    <recommendedName>
        <fullName evidence="2">DUF4276 family protein</fullName>
    </recommendedName>
</protein>
<dbReference type="EMBL" id="CAADFK010000019">
    <property type="protein sequence ID" value="VFK11087.1"/>
    <property type="molecule type" value="Genomic_DNA"/>
</dbReference>
<evidence type="ECO:0008006" key="2">
    <source>
        <dbReference type="Google" id="ProtNLM"/>
    </source>
</evidence>
<dbReference type="Pfam" id="PF14103">
    <property type="entry name" value="DUF4276"/>
    <property type="match status" value="1"/>
</dbReference>
<name>A0A450W1X3_9GAMM</name>
<proteinExistence type="predicted"/>
<dbReference type="AlphaFoldDB" id="A0A450W1X3"/>
<gene>
    <name evidence="1" type="ORF">BECKLPF1236B_GA0070989_101927</name>
</gene>
<organism evidence="1">
    <name type="scientific">Candidatus Kentrum sp. LPFa</name>
    <dbReference type="NCBI Taxonomy" id="2126335"/>
    <lineage>
        <taxon>Bacteria</taxon>
        <taxon>Pseudomonadati</taxon>
        <taxon>Pseudomonadota</taxon>
        <taxon>Gammaproteobacteria</taxon>
        <taxon>Candidatus Kentrum</taxon>
    </lineage>
</organism>
<sequence>MAGVEVVVIAEGQTEEQFIRQVVAPELRRLAVYLKPRLLPTSKGARGGAVSFERLKRHAEKNLKACKPPIPILSTFLDLYKLDTHFPGFQKAGKLADVQARVACLEEALHEDIVSESGCRPERFIPHIQPFEFEGLLFSDVARLCAVESEWGRFRKALTEIRAGFESPEHINGNYDTKPSKRLEDALSPKYRKTRHGPLAAREITLAAMERECAHFHGWMERLRGLASIAC</sequence>
<evidence type="ECO:0000313" key="1">
    <source>
        <dbReference type="EMBL" id="VFK11087.1"/>
    </source>
</evidence>
<dbReference type="InterPro" id="IPR025455">
    <property type="entry name" value="DUF4276"/>
</dbReference>
<accession>A0A450W1X3</accession>